<dbReference type="OrthoDB" id="2234796at2"/>
<dbReference type="RefSeq" id="WP_131840624.1">
    <property type="nucleotide sequence ID" value="NZ_SLWB01000025.1"/>
</dbReference>
<name>A0A4R2E4U9_9BACT</name>
<feature type="domain" description="Type I restriction modification DNA specificity" evidence="4">
    <location>
        <begin position="240"/>
        <end position="396"/>
    </location>
</feature>
<comment type="similarity">
    <text evidence="1">Belongs to the type-I restriction system S methylase family.</text>
</comment>
<dbReference type="Gene3D" id="1.10.287.1120">
    <property type="entry name" value="Bipartite methylase S protein"/>
    <property type="match status" value="1"/>
</dbReference>
<evidence type="ECO:0000313" key="5">
    <source>
        <dbReference type="EMBL" id="TCN61636.1"/>
    </source>
</evidence>
<evidence type="ECO:0000256" key="1">
    <source>
        <dbReference type="ARBA" id="ARBA00010923"/>
    </source>
</evidence>
<dbReference type="InterPro" id="IPR000055">
    <property type="entry name" value="Restrct_endonuc_typeI_TRD"/>
</dbReference>
<evidence type="ECO:0000256" key="3">
    <source>
        <dbReference type="ARBA" id="ARBA00023125"/>
    </source>
</evidence>
<protein>
    <submittedName>
        <fullName evidence="5">Type I restriction enzyme S subunit</fullName>
    </submittedName>
</protein>
<keyword evidence="3" id="KW-0238">DNA-binding</keyword>
<dbReference type="AlphaFoldDB" id="A0A4R2E4U9"/>
<dbReference type="GO" id="GO:0003677">
    <property type="term" value="F:DNA binding"/>
    <property type="evidence" value="ECO:0007669"/>
    <property type="project" value="UniProtKB-KW"/>
</dbReference>
<dbReference type="InterPro" id="IPR051212">
    <property type="entry name" value="Type-I_RE_S_subunit"/>
</dbReference>
<dbReference type="EMBL" id="SLWB01000025">
    <property type="protein sequence ID" value="TCN61636.1"/>
    <property type="molecule type" value="Genomic_DNA"/>
</dbReference>
<dbReference type="Pfam" id="PF01420">
    <property type="entry name" value="Methylase_S"/>
    <property type="match status" value="2"/>
</dbReference>
<dbReference type="PANTHER" id="PTHR43140">
    <property type="entry name" value="TYPE-1 RESTRICTION ENZYME ECOKI SPECIFICITY PROTEIN"/>
    <property type="match status" value="1"/>
</dbReference>
<accession>A0A4R2E4U9</accession>
<dbReference type="Proteomes" id="UP000294830">
    <property type="component" value="Unassembled WGS sequence"/>
</dbReference>
<dbReference type="CDD" id="cd17288">
    <property type="entry name" value="RMtype1_S_LlaAI06ORF1089P_TRD1-CR1_like"/>
    <property type="match status" value="1"/>
</dbReference>
<comment type="caution">
    <text evidence="5">The sequence shown here is derived from an EMBL/GenBank/DDBJ whole genome shotgun (WGS) entry which is preliminary data.</text>
</comment>
<keyword evidence="6" id="KW-1185">Reference proteome</keyword>
<keyword evidence="2" id="KW-0680">Restriction system</keyword>
<dbReference type="InterPro" id="IPR044946">
    <property type="entry name" value="Restrct_endonuc_typeI_TRD_sf"/>
</dbReference>
<dbReference type="Gene3D" id="3.90.220.20">
    <property type="entry name" value="DNA methylase specificity domains"/>
    <property type="match status" value="2"/>
</dbReference>
<evidence type="ECO:0000256" key="2">
    <source>
        <dbReference type="ARBA" id="ARBA00022747"/>
    </source>
</evidence>
<gene>
    <name evidence="5" type="ORF">CLV25_12519</name>
</gene>
<sequence>MKPYEKYKNSGIEWLGEIPEHWRPIKLKFNSTTKFSSVDRHEFEDELSVSICHYPDAYNNQKINKSSKLSKGTCNAKEFENYSLAKGQVIITKDSESANDIGIPTFIEEDIPNSVCGYHLAIIESDSNKLISNFLFRFIQSSQVKAYFETNSNGVTRFGLGKSTIECLTVPHPPIHEQTQIAKYLDHQTSIIDELIAQKEQLITLLKQKRQTVINEAVTKGLNPNAKMKDSGIEWLGQVPENWKLVKFKYIAKIRNGKDQKPVEIEEGGYPVLGTGGEFGRASEYLYDKPSVLLGRKGTIDKPQYVEEPFWTVDTLFYTEIRENCIPLFVFYLCQQIPFQLLQESSAVPSMTQDNLNNVFLCKPSLEEQNEICSYLQKKTNDFDILIEKSTKQIENLKEYRQSLISEAVTGKIDLRDWQPNE</sequence>
<evidence type="ECO:0000259" key="4">
    <source>
        <dbReference type="Pfam" id="PF01420"/>
    </source>
</evidence>
<dbReference type="PANTHER" id="PTHR43140:SF1">
    <property type="entry name" value="TYPE I RESTRICTION ENZYME ECOKI SPECIFICITY SUBUNIT"/>
    <property type="match status" value="1"/>
</dbReference>
<dbReference type="SUPFAM" id="SSF116734">
    <property type="entry name" value="DNA methylase specificity domain"/>
    <property type="match status" value="2"/>
</dbReference>
<reference evidence="5 6" key="1">
    <citation type="submission" date="2019-03" db="EMBL/GenBank/DDBJ databases">
        <title>Genomic Encyclopedia of Archaeal and Bacterial Type Strains, Phase II (KMG-II): from individual species to whole genera.</title>
        <authorList>
            <person name="Goeker M."/>
        </authorList>
    </citation>
    <scope>NUCLEOTIDE SEQUENCE [LARGE SCALE GENOMIC DNA]</scope>
    <source>
        <strain evidence="5 6">RL-C</strain>
    </source>
</reference>
<organism evidence="5 6">
    <name type="scientific">Acetobacteroides hydrogenigenes</name>
    <dbReference type="NCBI Taxonomy" id="979970"/>
    <lineage>
        <taxon>Bacteria</taxon>
        <taxon>Pseudomonadati</taxon>
        <taxon>Bacteroidota</taxon>
        <taxon>Bacteroidia</taxon>
        <taxon>Bacteroidales</taxon>
        <taxon>Rikenellaceae</taxon>
        <taxon>Acetobacteroides</taxon>
    </lineage>
</organism>
<proteinExistence type="inferred from homology"/>
<evidence type="ECO:0000313" key="6">
    <source>
        <dbReference type="Proteomes" id="UP000294830"/>
    </source>
</evidence>
<feature type="domain" description="Type I restriction modification DNA specificity" evidence="4">
    <location>
        <begin position="77"/>
        <end position="204"/>
    </location>
</feature>
<dbReference type="GO" id="GO:0009307">
    <property type="term" value="P:DNA restriction-modification system"/>
    <property type="evidence" value="ECO:0007669"/>
    <property type="project" value="UniProtKB-KW"/>
</dbReference>